<dbReference type="EMBL" id="JAHXZJ010002982">
    <property type="protein sequence ID" value="KAH0535368.1"/>
    <property type="molecule type" value="Genomic_DNA"/>
</dbReference>
<keyword evidence="3" id="KW-1185">Reference proteome</keyword>
<sequence>MCKNKKEQEGPTFFRSSKAVSVSPMGLPSLRLYPGTLGRVNRGLYIPLLYLVRLIPRSLAEIFYLLPSRNEQCGGSGMQDGRRWASPEQAYHQQPVVRERPGSAVGLGENETPPMRDE</sequence>
<feature type="region of interest" description="Disordered" evidence="1">
    <location>
        <begin position="73"/>
        <end position="118"/>
    </location>
</feature>
<protein>
    <submittedName>
        <fullName evidence="2">Uncharacterized protein</fullName>
    </submittedName>
</protein>
<evidence type="ECO:0000313" key="2">
    <source>
        <dbReference type="EMBL" id="KAH0535368.1"/>
    </source>
</evidence>
<name>A0AAV7HX71_COTGL</name>
<evidence type="ECO:0000313" key="3">
    <source>
        <dbReference type="Proteomes" id="UP000826195"/>
    </source>
</evidence>
<dbReference type="Proteomes" id="UP000826195">
    <property type="component" value="Unassembled WGS sequence"/>
</dbReference>
<accession>A0AAV7HX71</accession>
<gene>
    <name evidence="2" type="ORF">KQX54_016056</name>
</gene>
<proteinExistence type="predicted"/>
<dbReference type="AlphaFoldDB" id="A0AAV7HX71"/>
<evidence type="ECO:0000256" key="1">
    <source>
        <dbReference type="SAM" id="MobiDB-lite"/>
    </source>
</evidence>
<reference evidence="2 3" key="1">
    <citation type="journal article" date="2021" name="J. Hered.">
        <title>A chromosome-level genome assembly of the parasitoid wasp, Cotesia glomerata (Hymenoptera: Braconidae).</title>
        <authorList>
            <person name="Pinto B.J."/>
            <person name="Weis J.J."/>
            <person name="Gamble T."/>
            <person name="Ode P.J."/>
            <person name="Paul R."/>
            <person name="Zaspel J.M."/>
        </authorList>
    </citation>
    <scope>NUCLEOTIDE SEQUENCE [LARGE SCALE GENOMIC DNA]</scope>
    <source>
        <strain evidence="2">CgM1</strain>
    </source>
</reference>
<comment type="caution">
    <text evidence="2">The sequence shown here is derived from an EMBL/GenBank/DDBJ whole genome shotgun (WGS) entry which is preliminary data.</text>
</comment>
<organism evidence="2 3">
    <name type="scientific">Cotesia glomerata</name>
    <name type="common">Lepidopteran parasitic wasp</name>
    <name type="synonym">Apanteles glomeratus</name>
    <dbReference type="NCBI Taxonomy" id="32391"/>
    <lineage>
        <taxon>Eukaryota</taxon>
        <taxon>Metazoa</taxon>
        <taxon>Ecdysozoa</taxon>
        <taxon>Arthropoda</taxon>
        <taxon>Hexapoda</taxon>
        <taxon>Insecta</taxon>
        <taxon>Pterygota</taxon>
        <taxon>Neoptera</taxon>
        <taxon>Endopterygota</taxon>
        <taxon>Hymenoptera</taxon>
        <taxon>Apocrita</taxon>
        <taxon>Ichneumonoidea</taxon>
        <taxon>Braconidae</taxon>
        <taxon>Microgastrinae</taxon>
        <taxon>Cotesia</taxon>
    </lineage>
</organism>